<evidence type="ECO:0000256" key="2">
    <source>
        <dbReference type="ARBA" id="ARBA00022679"/>
    </source>
</evidence>
<dbReference type="Gene3D" id="3.40.50.2000">
    <property type="entry name" value="Glycogen Phosphorylase B"/>
    <property type="match status" value="2"/>
</dbReference>
<comment type="caution">
    <text evidence="4">The sequence shown here is derived from an EMBL/GenBank/DDBJ whole genome shotgun (WGS) entry which is preliminary data.</text>
</comment>
<dbReference type="RefSeq" id="WP_170224859.1">
    <property type="nucleotide sequence ID" value="NZ_BAAAWK010000001.1"/>
</dbReference>
<sequence length="331" mass="36595">MMSHVQSSYSEVSQLRFIDTGASGKRRLQSFLACVAGLIKNPRCDVAHVNVASSGSSLRKILLTEIIKLRRVPYVIHLHGGGYQRFYAKLPRPLKWVVRRFFRGAAFVIVLGRVWEDFVVSDLGVKSSAVCVLPNAVPGPATLNPGERQNRVLFAGKLVSSKGIRELLRAAELVSEDISWSLDLAGDCPDSEIVAAIENSSAPVRWHGWVDQRRLGELMSEAAVFALPSHAEGLPLSLLDAMAHGAMPVVTPVGSIPEVITHKRNGIIVEVNNAELLAAAIEEAFREKSASDSIRFNARRSWETTYSIETYRRSLDKIYCSAIDRRYNNDQ</sequence>
<dbReference type="GeneID" id="97301990"/>
<keyword evidence="5" id="KW-1185">Reference proteome</keyword>
<dbReference type="Proteomes" id="UP000317715">
    <property type="component" value="Unassembled WGS sequence"/>
</dbReference>
<proteinExistence type="predicted"/>
<gene>
    <name evidence="4" type="ORF">AAU01_05480</name>
</gene>
<name>A0A4Y3N964_PAEAU</name>
<dbReference type="CDD" id="cd03801">
    <property type="entry name" value="GT4_PimA-like"/>
    <property type="match status" value="1"/>
</dbReference>
<dbReference type="InterPro" id="IPR028098">
    <property type="entry name" value="Glyco_trans_4-like_N"/>
</dbReference>
<dbReference type="Pfam" id="PF13579">
    <property type="entry name" value="Glyco_trans_4_4"/>
    <property type="match status" value="1"/>
</dbReference>
<organism evidence="4 5">
    <name type="scientific">Paenarthrobacter aurescens</name>
    <name type="common">Arthrobacter aurescens</name>
    <dbReference type="NCBI Taxonomy" id="43663"/>
    <lineage>
        <taxon>Bacteria</taxon>
        <taxon>Bacillati</taxon>
        <taxon>Actinomycetota</taxon>
        <taxon>Actinomycetes</taxon>
        <taxon>Micrococcales</taxon>
        <taxon>Micrococcaceae</taxon>
        <taxon>Paenarthrobacter</taxon>
    </lineage>
</organism>
<keyword evidence="1" id="KW-0328">Glycosyltransferase</keyword>
<dbReference type="EMBL" id="BJMD01000002">
    <property type="protein sequence ID" value="GEB17793.1"/>
    <property type="molecule type" value="Genomic_DNA"/>
</dbReference>
<dbReference type="Pfam" id="PF13692">
    <property type="entry name" value="Glyco_trans_1_4"/>
    <property type="match status" value="1"/>
</dbReference>
<dbReference type="AlphaFoldDB" id="A0A4Y3N964"/>
<feature type="domain" description="Glycosyltransferase subfamily 4-like N-terminal" evidence="3">
    <location>
        <begin position="27"/>
        <end position="135"/>
    </location>
</feature>
<evidence type="ECO:0000256" key="1">
    <source>
        <dbReference type="ARBA" id="ARBA00022676"/>
    </source>
</evidence>
<keyword evidence="2" id="KW-0808">Transferase</keyword>
<dbReference type="PANTHER" id="PTHR12526:SF631">
    <property type="entry name" value="BLL6306 PROTEIN"/>
    <property type="match status" value="1"/>
</dbReference>
<reference evidence="4 5" key="1">
    <citation type="submission" date="2019-06" db="EMBL/GenBank/DDBJ databases">
        <title>Whole genome shotgun sequence of Paenarthrobacter aurescens NBRC 12136.</title>
        <authorList>
            <person name="Hosoyama A."/>
            <person name="Uohara A."/>
            <person name="Ohji S."/>
            <person name="Ichikawa N."/>
        </authorList>
    </citation>
    <scope>NUCLEOTIDE SEQUENCE [LARGE SCALE GENOMIC DNA]</scope>
    <source>
        <strain evidence="4 5">NBRC 12136</strain>
    </source>
</reference>
<evidence type="ECO:0000313" key="5">
    <source>
        <dbReference type="Proteomes" id="UP000317715"/>
    </source>
</evidence>
<dbReference type="PANTHER" id="PTHR12526">
    <property type="entry name" value="GLYCOSYLTRANSFERASE"/>
    <property type="match status" value="1"/>
</dbReference>
<accession>A0A4Y3N964</accession>
<evidence type="ECO:0000259" key="3">
    <source>
        <dbReference type="Pfam" id="PF13579"/>
    </source>
</evidence>
<dbReference type="GO" id="GO:0016757">
    <property type="term" value="F:glycosyltransferase activity"/>
    <property type="evidence" value="ECO:0007669"/>
    <property type="project" value="UniProtKB-KW"/>
</dbReference>
<protein>
    <recommendedName>
        <fullName evidence="3">Glycosyltransferase subfamily 4-like N-terminal domain-containing protein</fullName>
    </recommendedName>
</protein>
<evidence type="ECO:0000313" key="4">
    <source>
        <dbReference type="EMBL" id="GEB17793.1"/>
    </source>
</evidence>
<dbReference type="SUPFAM" id="SSF53756">
    <property type="entry name" value="UDP-Glycosyltransferase/glycogen phosphorylase"/>
    <property type="match status" value="1"/>
</dbReference>